<evidence type="ECO:0000259" key="1">
    <source>
        <dbReference type="Pfam" id="PF07985"/>
    </source>
</evidence>
<comment type="caution">
    <text evidence="2">The sequence shown here is derived from an EMBL/GenBank/DDBJ whole genome shotgun (WGS) entry which is preliminary data.</text>
</comment>
<dbReference type="AlphaFoldDB" id="A0A9W8XRH2"/>
<proteinExistence type="predicted"/>
<protein>
    <recommendedName>
        <fullName evidence="1">SRR1-like domain-containing protein</fullName>
    </recommendedName>
</protein>
<evidence type="ECO:0000313" key="3">
    <source>
        <dbReference type="Proteomes" id="UP001140513"/>
    </source>
</evidence>
<dbReference type="EMBL" id="JAPEUX010000003">
    <property type="protein sequence ID" value="KAJ4356566.1"/>
    <property type="molecule type" value="Genomic_DNA"/>
</dbReference>
<dbReference type="Pfam" id="PF07985">
    <property type="entry name" value="SRR1"/>
    <property type="match status" value="1"/>
</dbReference>
<feature type="domain" description="SRR1-like" evidence="1">
    <location>
        <begin position="223"/>
        <end position="369"/>
    </location>
</feature>
<gene>
    <name evidence="2" type="ORF">N0V89_004600</name>
</gene>
<dbReference type="RefSeq" id="XP_056073692.1">
    <property type="nucleotide sequence ID" value="XM_056213384.1"/>
</dbReference>
<dbReference type="OrthoDB" id="5230585at2759"/>
<organism evidence="2 3">
    <name type="scientific">Didymosphaeria variabile</name>
    <dbReference type="NCBI Taxonomy" id="1932322"/>
    <lineage>
        <taxon>Eukaryota</taxon>
        <taxon>Fungi</taxon>
        <taxon>Dikarya</taxon>
        <taxon>Ascomycota</taxon>
        <taxon>Pezizomycotina</taxon>
        <taxon>Dothideomycetes</taxon>
        <taxon>Pleosporomycetidae</taxon>
        <taxon>Pleosporales</taxon>
        <taxon>Massarineae</taxon>
        <taxon>Didymosphaeriaceae</taxon>
        <taxon>Didymosphaeria</taxon>
    </lineage>
</organism>
<dbReference type="InterPro" id="IPR012942">
    <property type="entry name" value="SRR1-like"/>
</dbReference>
<keyword evidence="3" id="KW-1185">Reference proteome</keyword>
<sequence>MALNHNPFIELLADCSLEDRDETPPPTNNESQDDEFVYYESGEPYYKWEVNSFNVAEFEERYGNRPIFTREFLRYIAKKKDDADSALQKDKSLTLFHTPRIEEPGHGDRFIIGEVRDSHHYDDDIVSVRYLSRVELHPEFQQLRRTSESVGLLREYNDDVDTEGDWLPVPFALQLVERDQSTYHADVNKMGEWRDHLQQMKKFWINSKACKDIGDAILGCPIPVQRIVCFGLGTLPFEAKDFNRVLEHLMVLQLAELLDETNKEKGSSISPVEVFLQDPAYQKKDRQLLQGLRQGVKFVEDPQGVLAIDQNTLVIGAFVPTAFPLMQIMADSFEEGQGPAAFLIDNIQRRCDEPGMYKSNDRLSPRAEHMVENYTKHSGVFSKEALRKELQEALVGHPRYWMESMGLWTRKKDEQAPAGKAAP</sequence>
<name>A0A9W8XRH2_9PLEO</name>
<dbReference type="Proteomes" id="UP001140513">
    <property type="component" value="Unassembled WGS sequence"/>
</dbReference>
<accession>A0A9W8XRH2</accession>
<dbReference type="PANTHER" id="PTHR42080:SF1">
    <property type="entry name" value="SRR1-LIKE DOMAIN-CONTAINING PROTEIN"/>
    <property type="match status" value="1"/>
</dbReference>
<reference evidence="2" key="1">
    <citation type="submission" date="2022-10" db="EMBL/GenBank/DDBJ databases">
        <title>Tapping the CABI collections for fungal endophytes: first genome assemblies for Collariella, Neodidymelliopsis, Ascochyta clinopodiicola, Didymella pomorum, Didymosphaeria variabile, Neocosmospora piperis and Neocucurbitaria cava.</title>
        <authorList>
            <person name="Hill R."/>
        </authorList>
    </citation>
    <scope>NUCLEOTIDE SEQUENCE</scope>
    <source>
        <strain evidence="2">IMI 356815</strain>
    </source>
</reference>
<dbReference type="GeneID" id="80908130"/>
<dbReference type="PANTHER" id="PTHR42080">
    <property type="entry name" value="SRR1 DOMAIN-CONTAINING PROTEIN"/>
    <property type="match status" value="1"/>
</dbReference>
<evidence type="ECO:0000313" key="2">
    <source>
        <dbReference type="EMBL" id="KAJ4356566.1"/>
    </source>
</evidence>